<reference evidence="2" key="1">
    <citation type="journal article" date="2019" name="Sci. Rep.">
        <title>Draft genome of Tanacetum cinerariifolium, the natural source of mosquito coil.</title>
        <authorList>
            <person name="Yamashiro T."/>
            <person name="Shiraishi A."/>
            <person name="Satake H."/>
            <person name="Nakayama K."/>
        </authorList>
    </citation>
    <scope>NUCLEOTIDE SEQUENCE</scope>
</reference>
<evidence type="ECO:0000256" key="1">
    <source>
        <dbReference type="SAM" id="MobiDB-lite"/>
    </source>
</evidence>
<organism evidence="2">
    <name type="scientific">Tanacetum cinerariifolium</name>
    <name type="common">Dalmatian daisy</name>
    <name type="synonym">Chrysanthemum cinerariifolium</name>
    <dbReference type="NCBI Taxonomy" id="118510"/>
    <lineage>
        <taxon>Eukaryota</taxon>
        <taxon>Viridiplantae</taxon>
        <taxon>Streptophyta</taxon>
        <taxon>Embryophyta</taxon>
        <taxon>Tracheophyta</taxon>
        <taxon>Spermatophyta</taxon>
        <taxon>Magnoliopsida</taxon>
        <taxon>eudicotyledons</taxon>
        <taxon>Gunneridae</taxon>
        <taxon>Pentapetalae</taxon>
        <taxon>asterids</taxon>
        <taxon>campanulids</taxon>
        <taxon>Asterales</taxon>
        <taxon>Asteraceae</taxon>
        <taxon>Asteroideae</taxon>
        <taxon>Anthemideae</taxon>
        <taxon>Anthemidinae</taxon>
        <taxon>Tanacetum</taxon>
    </lineage>
</organism>
<dbReference type="AlphaFoldDB" id="A0A699XAY4"/>
<sequence length="64" mass="7334">LRPPENVRQPSNDYRAEKTSAKRIRPGTGWLTVTSPPCNCMIAATMARPRPLESELWWREASPR</sequence>
<comment type="caution">
    <text evidence="2">The sequence shown here is derived from an EMBL/GenBank/DDBJ whole genome shotgun (WGS) entry which is preliminary data.</text>
</comment>
<proteinExistence type="predicted"/>
<gene>
    <name evidence="2" type="ORF">Tci_927097</name>
</gene>
<accession>A0A699XAY4</accession>
<protein>
    <submittedName>
        <fullName evidence="2">Uncharacterized protein</fullName>
    </submittedName>
</protein>
<name>A0A699XAY4_TANCI</name>
<feature type="region of interest" description="Disordered" evidence="1">
    <location>
        <begin position="1"/>
        <end position="23"/>
    </location>
</feature>
<feature type="non-terminal residue" evidence="2">
    <location>
        <position position="1"/>
    </location>
</feature>
<dbReference type="EMBL" id="BKCJ011814296">
    <property type="protein sequence ID" value="GFD55128.1"/>
    <property type="molecule type" value="Genomic_DNA"/>
</dbReference>
<evidence type="ECO:0000313" key="2">
    <source>
        <dbReference type="EMBL" id="GFD55128.1"/>
    </source>
</evidence>